<reference evidence="3" key="1">
    <citation type="journal article" date="2019" name="Int. J. Syst. Evol. Microbiol.">
        <title>The Global Catalogue of Microorganisms (GCM) 10K type strain sequencing project: providing services to taxonomists for standard genome sequencing and annotation.</title>
        <authorList>
            <consortium name="The Broad Institute Genomics Platform"/>
            <consortium name="The Broad Institute Genome Sequencing Center for Infectious Disease"/>
            <person name="Wu L."/>
            <person name="Ma J."/>
        </authorList>
    </citation>
    <scope>NUCLEOTIDE SEQUENCE [LARGE SCALE GENOMIC DNA]</scope>
    <source>
        <strain evidence="3">TBRC 1276</strain>
    </source>
</reference>
<dbReference type="EMBL" id="JBHSBI010000011">
    <property type="protein sequence ID" value="MFC4010139.1"/>
    <property type="molecule type" value="Genomic_DNA"/>
</dbReference>
<dbReference type="Proteomes" id="UP001595851">
    <property type="component" value="Unassembled WGS sequence"/>
</dbReference>
<gene>
    <name evidence="2" type="ORF">ACFOY2_23125</name>
</gene>
<feature type="transmembrane region" description="Helical" evidence="1">
    <location>
        <begin position="12"/>
        <end position="33"/>
    </location>
</feature>
<protein>
    <recommendedName>
        <fullName evidence="4">Lipopolysaccharide biosynthesis protein</fullName>
    </recommendedName>
</protein>
<accession>A0ABV8GDB9</accession>
<sequence length="191" mass="19740">MTWTWTRITGLLIRWWLPLSLTLGMSAGIVWTLTRDVVYAADAYVVVVAGGDPAQAADFAAAYARISAHPGLLSSEKAEQDALSVAASPDTPLLRLSSTGANGWQAADRVNRAAGTLIAYANAHTTDTRVRLASFASAAPPMYPATPALPLSMALGAGGAALVAGIIRLAATPARQETRRESAPALSGAQA</sequence>
<proteinExistence type="predicted"/>
<keyword evidence="1" id="KW-0812">Transmembrane</keyword>
<keyword evidence="1" id="KW-0472">Membrane</keyword>
<feature type="transmembrane region" description="Helical" evidence="1">
    <location>
        <begin position="151"/>
        <end position="171"/>
    </location>
</feature>
<comment type="caution">
    <text evidence="2">The sequence shown here is derived from an EMBL/GenBank/DDBJ whole genome shotgun (WGS) entry which is preliminary data.</text>
</comment>
<keyword evidence="3" id="KW-1185">Reference proteome</keyword>
<keyword evidence="1" id="KW-1133">Transmembrane helix</keyword>
<evidence type="ECO:0000313" key="2">
    <source>
        <dbReference type="EMBL" id="MFC4010139.1"/>
    </source>
</evidence>
<organism evidence="2 3">
    <name type="scientific">Nonomuraea purpurea</name>
    <dbReference type="NCBI Taxonomy" id="1849276"/>
    <lineage>
        <taxon>Bacteria</taxon>
        <taxon>Bacillati</taxon>
        <taxon>Actinomycetota</taxon>
        <taxon>Actinomycetes</taxon>
        <taxon>Streptosporangiales</taxon>
        <taxon>Streptosporangiaceae</taxon>
        <taxon>Nonomuraea</taxon>
    </lineage>
</organism>
<name>A0ABV8GDB9_9ACTN</name>
<evidence type="ECO:0000313" key="3">
    <source>
        <dbReference type="Proteomes" id="UP001595851"/>
    </source>
</evidence>
<evidence type="ECO:0000256" key="1">
    <source>
        <dbReference type="SAM" id="Phobius"/>
    </source>
</evidence>
<dbReference type="RefSeq" id="WP_379530158.1">
    <property type="nucleotide sequence ID" value="NZ_JBHSBI010000011.1"/>
</dbReference>
<evidence type="ECO:0008006" key="4">
    <source>
        <dbReference type="Google" id="ProtNLM"/>
    </source>
</evidence>